<evidence type="ECO:0000256" key="4">
    <source>
        <dbReference type="ARBA" id="ARBA00022989"/>
    </source>
</evidence>
<feature type="transmembrane region" description="Helical" evidence="6">
    <location>
        <begin position="105"/>
        <end position="127"/>
    </location>
</feature>
<proteinExistence type="inferred from homology"/>
<feature type="transmembrane region" description="Helical" evidence="6">
    <location>
        <begin position="296"/>
        <end position="319"/>
    </location>
</feature>
<feature type="transmembrane region" description="Helical" evidence="6">
    <location>
        <begin position="41"/>
        <end position="62"/>
    </location>
</feature>
<dbReference type="AlphaFoldDB" id="A0A7W7FWN2"/>
<dbReference type="InterPro" id="IPR022369">
    <property type="entry name" value="Integral_membrane_TerC_rswitch"/>
</dbReference>
<feature type="transmembrane region" description="Helical" evidence="6">
    <location>
        <begin position="6"/>
        <end position="29"/>
    </location>
</feature>
<gene>
    <name evidence="7" type="ORF">HNR67_005896</name>
</gene>
<sequence>MLLQVPGWLWAATIAALIALLAVDLTLAVRRPHAVGVREATAWLVFYFGLAVIFAVGVWYFGSAESGIDFVTGYLTEYSLSVDNLFVFVVILSTFAVPAVHQQRVLLFGIVIALVLRAALIFIGGAAINQFSWVFWIFGGFLVFTAVQLARQRETSHEYQEGALVRLLRRRFRVTEDYVGGRSLVRVDGKLWLTPMFVVMVAVGSADLLFAVDSIPAIYGITQDTYLVFAANAFALLGLRQLYFLIGHLLDRLVYLSYGLAVILGFIGIKLVFHALKKNELPFINSGQPVTWVPEISNWLSLGVVAGVLVVTAVASLVATRRRSV</sequence>
<dbReference type="RefSeq" id="WP_246492626.1">
    <property type="nucleotide sequence ID" value="NZ_BAAAUI010000001.1"/>
</dbReference>
<feature type="transmembrane region" description="Helical" evidence="6">
    <location>
        <begin position="82"/>
        <end position="100"/>
    </location>
</feature>
<dbReference type="InterPro" id="IPR005496">
    <property type="entry name" value="Integral_membrane_TerC"/>
</dbReference>
<dbReference type="Proteomes" id="UP000533598">
    <property type="component" value="Unassembled WGS sequence"/>
</dbReference>
<reference evidence="7 8" key="1">
    <citation type="submission" date="2020-08" db="EMBL/GenBank/DDBJ databases">
        <title>Sequencing the genomes of 1000 actinobacteria strains.</title>
        <authorList>
            <person name="Klenk H.-P."/>
        </authorList>
    </citation>
    <scope>NUCLEOTIDE SEQUENCE [LARGE SCALE GENOMIC DNA]</scope>
    <source>
        <strain evidence="7 8">DSM 44230</strain>
    </source>
</reference>
<keyword evidence="3 6" id="KW-0812">Transmembrane</keyword>
<evidence type="ECO:0000313" key="7">
    <source>
        <dbReference type="EMBL" id="MBB4679778.1"/>
    </source>
</evidence>
<dbReference type="PANTHER" id="PTHR30238:SF0">
    <property type="entry name" value="THYLAKOID MEMBRANE PROTEIN TERC, CHLOROPLASTIC"/>
    <property type="match status" value="1"/>
</dbReference>
<accession>A0A7W7FWN2</accession>
<feature type="transmembrane region" description="Helical" evidence="6">
    <location>
        <begin position="253"/>
        <end position="276"/>
    </location>
</feature>
<evidence type="ECO:0000256" key="1">
    <source>
        <dbReference type="ARBA" id="ARBA00004141"/>
    </source>
</evidence>
<keyword evidence="5 6" id="KW-0472">Membrane</keyword>
<feature type="transmembrane region" description="Helical" evidence="6">
    <location>
        <begin position="191"/>
        <end position="219"/>
    </location>
</feature>
<dbReference type="EMBL" id="JACHMH010000001">
    <property type="protein sequence ID" value="MBB4679778.1"/>
    <property type="molecule type" value="Genomic_DNA"/>
</dbReference>
<organism evidence="7 8">
    <name type="scientific">Crossiella cryophila</name>
    <dbReference type="NCBI Taxonomy" id="43355"/>
    <lineage>
        <taxon>Bacteria</taxon>
        <taxon>Bacillati</taxon>
        <taxon>Actinomycetota</taxon>
        <taxon>Actinomycetes</taxon>
        <taxon>Pseudonocardiales</taxon>
        <taxon>Pseudonocardiaceae</taxon>
        <taxon>Crossiella</taxon>
    </lineage>
</organism>
<evidence type="ECO:0000256" key="6">
    <source>
        <dbReference type="SAM" id="Phobius"/>
    </source>
</evidence>
<protein>
    <submittedName>
        <fullName evidence="7">Tellurite resistance protein TerC</fullName>
    </submittedName>
</protein>
<dbReference type="PANTHER" id="PTHR30238">
    <property type="entry name" value="MEMBRANE BOUND PREDICTED REDOX MODULATOR"/>
    <property type="match status" value="1"/>
</dbReference>
<keyword evidence="8" id="KW-1185">Reference proteome</keyword>
<dbReference type="GO" id="GO:0016020">
    <property type="term" value="C:membrane"/>
    <property type="evidence" value="ECO:0007669"/>
    <property type="project" value="UniProtKB-SubCell"/>
</dbReference>
<evidence type="ECO:0000256" key="2">
    <source>
        <dbReference type="ARBA" id="ARBA00007511"/>
    </source>
</evidence>
<feature type="transmembrane region" description="Helical" evidence="6">
    <location>
        <begin position="225"/>
        <end position="246"/>
    </location>
</feature>
<comment type="caution">
    <text evidence="7">The sequence shown here is derived from an EMBL/GenBank/DDBJ whole genome shotgun (WGS) entry which is preliminary data.</text>
</comment>
<name>A0A7W7FWN2_9PSEU</name>
<evidence type="ECO:0000256" key="3">
    <source>
        <dbReference type="ARBA" id="ARBA00022692"/>
    </source>
</evidence>
<keyword evidence="4 6" id="KW-1133">Transmembrane helix</keyword>
<comment type="subcellular location">
    <subcellularLocation>
        <location evidence="1">Membrane</location>
        <topology evidence="1">Multi-pass membrane protein</topology>
    </subcellularLocation>
</comment>
<evidence type="ECO:0000313" key="8">
    <source>
        <dbReference type="Proteomes" id="UP000533598"/>
    </source>
</evidence>
<evidence type="ECO:0000256" key="5">
    <source>
        <dbReference type="ARBA" id="ARBA00023136"/>
    </source>
</evidence>
<dbReference type="NCBIfam" id="TIGR03718">
    <property type="entry name" value="R_switched_Alx"/>
    <property type="match status" value="1"/>
</dbReference>
<dbReference type="Pfam" id="PF03741">
    <property type="entry name" value="TerC"/>
    <property type="match status" value="1"/>
</dbReference>
<feature type="transmembrane region" description="Helical" evidence="6">
    <location>
        <begin position="133"/>
        <end position="150"/>
    </location>
</feature>
<comment type="similarity">
    <text evidence="2">Belongs to the TerC family.</text>
</comment>